<dbReference type="InterPro" id="IPR010158">
    <property type="entry name" value="Amidase_Cbmase"/>
</dbReference>
<dbReference type="PIRSF" id="PIRSF001235">
    <property type="entry name" value="Amidase_carbamoylase"/>
    <property type="match status" value="1"/>
</dbReference>
<feature type="binding site" evidence="7">
    <location>
        <position position="88"/>
    </location>
    <ligand>
        <name>Zn(2+)</name>
        <dbReference type="ChEBI" id="CHEBI:29105"/>
        <label>1</label>
    </ligand>
</feature>
<evidence type="ECO:0000259" key="9">
    <source>
        <dbReference type="Pfam" id="PF07687"/>
    </source>
</evidence>
<dbReference type="KEGG" id="talb:FTW19_00720"/>
<dbReference type="InterPro" id="IPR002933">
    <property type="entry name" value="Peptidase_M20"/>
</dbReference>
<dbReference type="NCBIfam" id="TIGR01879">
    <property type="entry name" value="hydantase"/>
    <property type="match status" value="1"/>
</dbReference>
<dbReference type="PANTHER" id="PTHR32494:SF19">
    <property type="entry name" value="ALLANTOATE DEIMINASE-RELATED"/>
    <property type="match status" value="1"/>
</dbReference>
<feature type="binding site" evidence="7">
    <location>
        <position position="88"/>
    </location>
    <ligand>
        <name>Zn(2+)</name>
        <dbReference type="ChEBI" id="CHEBI:29105"/>
        <label>2</label>
    </ligand>
</feature>
<dbReference type="GO" id="GO:0016813">
    <property type="term" value="F:hydrolase activity, acting on carbon-nitrogen (but not peptide) bonds, in linear amidines"/>
    <property type="evidence" value="ECO:0007669"/>
    <property type="project" value="InterPro"/>
</dbReference>
<name>A0A5B9E9C4_9BACT</name>
<feature type="binding site" evidence="8">
    <location>
        <position position="279"/>
    </location>
    <ligand>
        <name>allantoate</name>
        <dbReference type="ChEBI" id="CHEBI:17536"/>
    </ligand>
</feature>
<evidence type="ECO:0000256" key="1">
    <source>
        <dbReference type="ARBA" id="ARBA00001936"/>
    </source>
</evidence>
<dbReference type="Proteomes" id="UP000321820">
    <property type="component" value="Chromosome"/>
</dbReference>
<sequence>MSADRILSRCRELAAITDVPGETTRTYLSPAMRRANEQLMAWVAAKGFTVRYDAAGNLRIVRAAPIETNRTFIVASHLDTIPNAGAFDGPLGIVLGLALLEEAPPLPFHLELIAFSEEEGVRFGFPFIGSKALTGELTDDLLARVDGKGTSVRQAITAYGLNPEELGEAQLHSGHFGYLEFHIEQGPVLEHEDRSLGIVTAIIGQSRLQLVFTGKANHAGTTPMHLRHDALAAAAEFVLAAERLGRNTPGLVATVGQLSPQPGAGNVIPGETVLSLDVRHADDTVRHGSVETLLKAAHAITQARGMVVSFAAKLDQPAVPMDPKLTALLAEAAAPCHPLSMTSGAGHDAMIVAPHLPAAMLFLRTPNGLSHHPDETVHPEDVQLAFETGLRFLERIADV</sequence>
<evidence type="ECO:0000256" key="7">
    <source>
        <dbReference type="PIRSR" id="PIRSR001235-1"/>
    </source>
</evidence>
<evidence type="ECO:0000256" key="6">
    <source>
        <dbReference type="ARBA" id="ARBA00023211"/>
    </source>
</evidence>
<dbReference type="SUPFAM" id="SSF55031">
    <property type="entry name" value="Bacterial exopeptidase dimerisation domain"/>
    <property type="match status" value="1"/>
</dbReference>
<feature type="binding site" evidence="7">
    <location>
        <position position="77"/>
    </location>
    <ligand>
        <name>Zn(2+)</name>
        <dbReference type="ChEBI" id="CHEBI:29105"/>
        <label>1</label>
    </ligand>
</feature>
<evidence type="ECO:0000256" key="8">
    <source>
        <dbReference type="PIRSR" id="PIRSR001235-2"/>
    </source>
</evidence>
<dbReference type="PANTHER" id="PTHR32494">
    <property type="entry name" value="ALLANTOATE DEIMINASE-RELATED"/>
    <property type="match status" value="1"/>
</dbReference>
<proteinExistence type="inferred from homology"/>
<dbReference type="RefSeq" id="WP_147645794.1">
    <property type="nucleotide sequence ID" value="NZ_CP042806.1"/>
</dbReference>
<dbReference type="Gene3D" id="3.30.70.360">
    <property type="match status" value="1"/>
</dbReference>
<dbReference type="AlphaFoldDB" id="A0A5B9E9C4"/>
<dbReference type="EMBL" id="CP042806">
    <property type="protein sequence ID" value="QEE26656.1"/>
    <property type="molecule type" value="Genomic_DNA"/>
</dbReference>
<feature type="binding site" evidence="8">
    <location>
        <position position="207"/>
    </location>
    <ligand>
        <name>allantoate</name>
        <dbReference type="ChEBI" id="CHEBI:17536"/>
    </ligand>
</feature>
<keyword evidence="4 7" id="KW-0479">Metal-binding</keyword>
<keyword evidence="7" id="KW-0862">Zinc</keyword>
<organism evidence="10 11">
    <name type="scientific">Terriglobus albidus</name>
    <dbReference type="NCBI Taxonomy" id="1592106"/>
    <lineage>
        <taxon>Bacteria</taxon>
        <taxon>Pseudomonadati</taxon>
        <taxon>Acidobacteriota</taxon>
        <taxon>Terriglobia</taxon>
        <taxon>Terriglobales</taxon>
        <taxon>Acidobacteriaceae</taxon>
        <taxon>Terriglobus</taxon>
    </lineage>
</organism>
<evidence type="ECO:0000256" key="4">
    <source>
        <dbReference type="ARBA" id="ARBA00022723"/>
    </source>
</evidence>
<evidence type="ECO:0000313" key="10">
    <source>
        <dbReference type="EMBL" id="QEE26656.1"/>
    </source>
</evidence>
<protein>
    <submittedName>
        <fullName evidence="10">Allantoate amidohydrolase</fullName>
    </submittedName>
</protein>
<reference evidence="10 11" key="1">
    <citation type="submission" date="2019-08" db="EMBL/GenBank/DDBJ databases">
        <title>Complete genome sequence of Terriglobus albidus strain ORNL.</title>
        <authorList>
            <person name="Podar M."/>
        </authorList>
    </citation>
    <scope>NUCLEOTIDE SEQUENCE [LARGE SCALE GENOMIC DNA]</scope>
    <source>
        <strain evidence="10 11">ORNL</strain>
    </source>
</reference>
<keyword evidence="6" id="KW-0464">Manganese</keyword>
<evidence type="ECO:0000256" key="3">
    <source>
        <dbReference type="ARBA" id="ARBA00011738"/>
    </source>
</evidence>
<feature type="binding site" evidence="7">
    <location>
        <position position="371"/>
    </location>
    <ligand>
        <name>Zn(2+)</name>
        <dbReference type="ChEBI" id="CHEBI:29105"/>
        <label>2</label>
    </ligand>
</feature>
<dbReference type="Pfam" id="PF01546">
    <property type="entry name" value="Peptidase_M20"/>
    <property type="match status" value="1"/>
</dbReference>
<evidence type="ECO:0000256" key="5">
    <source>
        <dbReference type="ARBA" id="ARBA00022801"/>
    </source>
</evidence>
<feature type="binding site" evidence="8">
    <location>
        <position position="266"/>
    </location>
    <ligand>
        <name>allantoate</name>
        <dbReference type="ChEBI" id="CHEBI:17536"/>
    </ligand>
</feature>
<comment type="cofactor">
    <cofactor evidence="1">
        <name>Mn(2+)</name>
        <dbReference type="ChEBI" id="CHEBI:29035"/>
    </cofactor>
</comment>
<keyword evidence="11" id="KW-1185">Reference proteome</keyword>
<comment type="subunit">
    <text evidence="3">Homodimer.</text>
</comment>
<comment type="cofactor">
    <cofactor evidence="7">
        <name>Zn(2+)</name>
        <dbReference type="ChEBI" id="CHEBI:29105"/>
    </cofactor>
    <text evidence="7">Binds 2 Zn(2+) ions per subunit.</text>
</comment>
<evidence type="ECO:0000256" key="2">
    <source>
        <dbReference type="ARBA" id="ARBA00006153"/>
    </source>
</evidence>
<dbReference type="InterPro" id="IPR036264">
    <property type="entry name" value="Bact_exopeptidase_dim_dom"/>
</dbReference>
<feature type="binding site" evidence="7">
    <location>
        <position position="119"/>
    </location>
    <ligand>
        <name>Zn(2+)</name>
        <dbReference type="ChEBI" id="CHEBI:29105"/>
        <label>2</label>
    </ligand>
</feature>
<feature type="binding site" evidence="7">
    <location>
        <position position="182"/>
    </location>
    <ligand>
        <name>Zn(2+)</name>
        <dbReference type="ChEBI" id="CHEBI:29105"/>
        <label>1</label>
    </ligand>
</feature>
<comment type="similarity">
    <text evidence="2">Belongs to the peptidase M20 family.</text>
</comment>
<gene>
    <name evidence="10" type="ORF">FTW19_00720</name>
</gene>
<dbReference type="Gene3D" id="3.40.630.10">
    <property type="entry name" value="Zn peptidases"/>
    <property type="match status" value="1"/>
</dbReference>
<dbReference type="SUPFAM" id="SSF53187">
    <property type="entry name" value="Zn-dependent exopeptidases"/>
    <property type="match status" value="1"/>
</dbReference>
<evidence type="ECO:0000313" key="11">
    <source>
        <dbReference type="Proteomes" id="UP000321820"/>
    </source>
</evidence>
<keyword evidence="5 10" id="KW-0378">Hydrolase</keyword>
<dbReference type="Pfam" id="PF07687">
    <property type="entry name" value="M20_dimer"/>
    <property type="match status" value="1"/>
</dbReference>
<dbReference type="GO" id="GO:0046872">
    <property type="term" value="F:metal ion binding"/>
    <property type="evidence" value="ECO:0007669"/>
    <property type="project" value="UniProtKB-KW"/>
</dbReference>
<dbReference type="OrthoDB" id="9808195at2"/>
<feature type="domain" description="Peptidase M20 dimerisation" evidence="9">
    <location>
        <begin position="206"/>
        <end position="297"/>
    </location>
</feature>
<accession>A0A5B9E9C4</accession>
<dbReference type="CDD" id="cd03884">
    <property type="entry name" value="M20_bAS"/>
    <property type="match status" value="1"/>
</dbReference>
<dbReference type="NCBIfam" id="NF006775">
    <property type="entry name" value="PRK09290.2-5"/>
    <property type="match status" value="1"/>
</dbReference>
<dbReference type="InterPro" id="IPR011650">
    <property type="entry name" value="Peptidase_M20_dimer"/>
</dbReference>